<evidence type="ECO:0000313" key="1">
    <source>
        <dbReference type="EMBL" id="AKL95853.1"/>
    </source>
</evidence>
<dbReference type="PANTHER" id="PTHR35902">
    <property type="entry name" value="S-LAYER DOMAIN-LIKE PROTEIN-RELATED"/>
    <property type="match status" value="1"/>
</dbReference>
<dbReference type="Gene3D" id="2.60.40.10">
    <property type="entry name" value="Immunoglobulins"/>
    <property type="match status" value="1"/>
</dbReference>
<sequence length="683" mass="76608">MKHKFFLLLLISTIVANTLYAMPLCAEASTETYQTQGDIIRDSPNIVIGRSYKMPVFKAGTEARLAIPIENTTNGEAVNIFISPVIDDPKNFPFEINNLVTKQKISAIYGRRVENVSFYFNIPKNVEAKTYPLTLNVEYSSPSGGNFSSTETIYIKIENDYEVPELKLMDTTIDGDKLVSGTTKTVGFRIQNSGDLIAKDIKARLGGLSSSELILDSTLDTINIQSLDSGETRTIYYNVSANSQLEEDTYSLTLFLTYKDEYDASYETEVKVYLPLEGKTSKETNVTFHNFRYPEKAVEPFEDFTIFFNLKNTGSEDVDNVKVSIDAGEEILPKSMSIKNIGSLAVGKEVPIEFTLFAKNDIESKNYPIKLHVEYEVKDGRKKELQSASQYIGIFVDSNDQETGTPKVIVDYYDYGGDFIEAGKAFPLNISFYNTHKNSDVKNIRVSISSDGDVFSPVGSSNSFYIEGIAANSRVERTISLRPKINAEYKTHNIFADIEYEDTKGKAYNIKELIGIPVIQETSLIIGDIITPTENYLGNPIGISLEFYNAGRGLMRNMMISIEGDFDTHEGSLYIGNLEAGKNNYYDATIIPTSAGALTGKIIFSYDDEINQHFSIEKELSLEILEPMQEFMPEEFQQPETMEGAFDKRKLPVVIGVIIVGGIAAVFFYKRRKKKLEEVDMYE</sequence>
<dbReference type="InterPro" id="IPR013783">
    <property type="entry name" value="Ig-like_fold"/>
</dbReference>
<dbReference type="STRING" id="84022.CACET_c24070"/>
<organism evidence="1 2">
    <name type="scientific">Clostridium aceticum</name>
    <dbReference type="NCBI Taxonomy" id="84022"/>
    <lineage>
        <taxon>Bacteria</taxon>
        <taxon>Bacillati</taxon>
        <taxon>Bacillota</taxon>
        <taxon>Clostridia</taxon>
        <taxon>Eubacteriales</taxon>
        <taxon>Clostridiaceae</taxon>
        <taxon>Clostridium</taxon>
    </lineage>
</organism>
<dbReference type="PATRIC" id="fig|84022.5.peg.2694"/>
<dbReference type="PANTHER" id="PTHR35902:SF3">
    <property type="entry name" value="NPCBM-ASSOCIATED, NEW3 DOMAIN OF ALPHA-GALACTOSIDASE"/>
    <property type="match status" value="1"/>
</dbReference>
<evidence type="ECO:0000313" key="2">
    <source>
        <dbReference type="Proteomes" id="UP000035704"/>
    </source>
</evidence>
<proteinExistence type="predicted"/>
<dbReference type="Proteomes" id="UP000035704">
    <property type="component" value="Chromosome"/>
</dbReference>
<dbReference type="OrthoDB" id="1704454at2"/>
<gene>
    <name evidence="1" type="ORF">CACET_c24070</name>
</gene>
<dbReference type="EMBL" id="CP009687">
    <property type="protein sequence ID" value="AKL95853.1"/>
    <property type="molecule type" value="Genomic_DNA"/>
</dbReference>
<protein>
    <submittedName>
        <fullName evidence="1">S-layer domain-containing protein</fullName>
    </submittedName>
</protein>
<dbReference type="AlphaFoldDB" id="A0A0D8I619"/>
<reference evidence="1 2" key="1">
    <citation type="submission" date="2014-10" db="EMBL/GenBank/DDBJ databases">
        <title>Genome sequence of Clostridium aceticum DSM 1496.</title>
        <authorList>
            <person name="Poehlein A."/>
            <person name="Schiel-Bengelsdorf B."/>
            <person name="Gottschalk G."/>
            <person name="Duerre P."/>
            <person name="Daniel R."/>
        </authorList>
    </citation>
    <scope>NUCLEOTIDE SEQUENCE [LARGE SCALE GENOMIC DNA]</scope>
    <source>
        <strain evidence="1 2">DSM 1496</strain>
    </source>
</reference>
<accession>A0A0D8I619</accession>
<dbReference type="KEGG" id="cace:CACET_c24070"/>
<keyword evidence="2" id="KW-1185">Reference proteome</keyword>
<dbReference type="RefSeq" id="WP_044826513.1">
    <property type="nucleotide sequence ID" value="NZ_CP009687.1"/>
</dbReference>
<name>A0A0D8I619_9CLOT</name>